<dbReference type="SUPFAM" id="SSF52980">
    <property type="entry name" value="Restriction endonuclease-like"/>
    <property type="match status" value="1"/>
</dbReference>
<evidence type="ECO:0000256" key="2">
    <source>
        <dbReference type="HAMAP-Rule" id="MF_00048"/>
    </source>
</evidence>
<dbReference type="AlphaFoldDB" id="A0AAW9RHV2"/>
<evidence type="ECO:0000313" key="4">
    <source>
        <dbReference type="Proteomes" id="UP001359886"/>
    </source>
</evidence>
<evidence type="ECO:0000313" key="3">
    <source>
        <dbReference type="EMBL" id="MEJ8569004.1"/>
    </source>
</evidence>
<name>A0AAW9RHV2_9GAMM</name>
<proteinExistence type="inferred from homology"/>
<comment type="caution">
    <text evidence="3">The sequence shown here is derived from an EMBL/GenBank/DDBJ whole genome shotgun (WGS) entry which is preliminary data.</text>
</comment>
<accession>A0AAW9RHV2</accession>
<dbReference type="PANTHER" id="PTHR34039">
    <property type="entry name" value="UPF0102 PROTEIN YRAN"/>
    <property type="match status" value="1"/>
</dbReference>
<dbReference type="HAMAP" id="MF_00048">
    <property type="entry name" value="UPF0102"/>
    <property type="match status" value="1"/>
</dbReference>
<dbReference type="GO" id="GO:0003676">
    <property type="term" value="F:nucleic acid binding"/>
    <property type="evidence" value="ECO:0007669"/>
    <property type="project" value="InterPro"/>
</dbReference>
<dbReference type="NCBIfam" id="TIGR00252">
    <property type="entry name" value="YraN family protein"/>
    <property type="match status" value="1"/>
</dbReference>
<reference evidence="3 4" key="1">
    <citation type="submission" date="2024-02" db="EMBL/GenBank/DDBJ databases">
        <title>A novel Wenzhouxiangellaceae bacterium, isolated from coastal sediments.</title>
        <authorList>
            <person name="Du Z.-J."/>
            <person name="Ye Y.-Q."/>
            <person name="Zhang X.-Y."/>
        </authorList>
    </citation>
    <scope>NUCLEOTIDE SEQUENCE [LARGE SCALE GENOMIC DNA]</scope>
    <source>
        <strain evidence="3 4">CH-27</strain>
    </source>
</reference>
<dbReference type="PANTHER" id="PTHR34039:SF1">
    <property type="entry name" value="UPF0102 PROTEIN YRAN"/>
    <property type="match status" value="1"/>
</dbReference>
<organism evidence="3 4">
    <name type="scientific">Elongatibacter sediminis</name>
    <dbReference type="NCBI Taxonomy" id="3119006"/>
    <lineage>
        <taxon>Bacteria</taxon>
        <taxon>Pseudomonadati</taxon>
        <taxon>Pseudomonadota</taxon>
        <taxon>Gammaproteobacteria</taxon>
        <taxon>Chromatiales</taxon>
        <taxon>Wenzhouxiangellaceae</taxon>
        <taxon>Elongatibacter</taxon>
    </lineage>
</organism>
<dbReference type="EMBL" id="JAZHOG010000011">
    <property type="protein sequence ID" value="MEJ8569004.1"/>
    <property type="molecule type" value="Genomic_DNA"/>
</dbReference>
<dbReference type="NCBIfam" id="NF009150">
    <property type="entry name" value="PRK12497.1-3"/>
    <property type="match status" value="1"/>
</dbReference>
<evidence type="ECO:0000256" key="1">
    <source>
        <dbReference type="ARBA" id="ARBA00006738"/>
    </source>
</evidence>
<dbReference type="Gene3D" id="3.40.1350.10">
    <property type="match status" value="1"/>
</dbReference>
<dbReference type="InterPro" id="IPR003509">
    <property type="entry name" value="UPF0102_YraN-like"/>
</dbReference>
<keyword evidence="4" id="KW-1185">Reference proteome</keyword>
<dbReference type="InterPro" id="IPR011856">
    <property type="entry name" value="tRNA_endonuc-like_dom_sf"/>
</dbReference>
<dbReference type="RefSeq" id="WP_354696329.1">
    <property type="nucleotide sequence ID" value="NZ_JAZHOG010000011.1"/>
</dbReference>
<dbReference type="Proteomes" id="UP001359886">
    <property type="component" value="Unassembled WGS sequence"/>
</dbReference>
<gene>
    <name evidence="3" type="ORF">V3330_15340</name>
</gene>
<protein>
    <recommendedName>
        <fullName evidence="2">UPF0102 protein V3330_15340</fullName>
    </recommendedName>
</protein>
<comment type="similarity">
    <text evidence="1 2">Belongs to the UPF0102 family.</text>
</comment>
<dbReference type="Pfam" id="PF02021">
    <property type="entry name" value="UPF0102"/>
    <property type="match status" value="1"/>
</dbReference>
<dbReference type="InterPro" id="IPR011335">
    <property type="entry name" value="Restrct_endonuc-II-like"/>
</dbReference>
<dbReference type="CDD" id="cd20736">
    <property type="entry name" value="PoNe_Nuclease"/>
    <property type="match status" value="1"/>
</dbReference>
<sequence>MTGAAAAGSDWERRAESFLRNQGLRPLARNFSCRLGELDLILLDGGCVVFTEVRYRRDTRHGTGAETVTPAKQQRLLRTARVWLQRHRRHARLPCRFDVVSMCHRNGSLEVDWIRNAFTA</sequence>